<proteinExistence type="predicted"/>
<feature type="compositionally biased region" description="Basic and acidic residues" evidence="1">
    <location>
        <begin position="113"/>
        <end position="148"/>
    </location>
</feature>
<feature type="region of interest" description="Disordered" evidence="1">
    <location>
        <begin position="1"/>
        <end position="385"/>
    </location>
</feature>
<dbReference type="Proteomes" id="UP001458415">
    <property type="component" value="Unassembled WGS sequence"/>
</dbReference>
<keyword evidence="3" id="KW-1185">Reference proteome</keyword>
<accession>A0ABV1W5H9</accession>
<reference evidence="2 3" key="1">
    <citation type="submission" date="2024-06" db="EMBL/GenBank/DDBJ databases">
        <title>The Natural Products Discovery Center: Release of the First 8490 Sequenced Strains for Exploring Actinobacteria Biosynthetic Diversity.</title>
        <authorList>
            <person name="Kalkreuter E."/>
            <person name="Kautsar S.A."/>
            <person name="Yang D."/>
            <person name="Bader C.D."/>
            <person name="Teijaro C.N."/>
            <person name="Fluegel L."/>
            <person name="Davis C.M."/>
            <person name="Simpson J.R."/>
            <person name="Lauterbach L."/>
            <person name="Steele A.D."/>
            <person name="Gui C."/>
            <person name="Meng S."/>
            <person name="Li G."/>
            <person name="Viehrig K."/>
            <person name="Ye F."/>
            <person name="Su P."/>
            <person name="Kiefer A.F."/>
            <person name="Nichols A."/>
            <person name="Cepeda A.J."/>
            <person name="Yan W."/>
            <person name="Fan B."/>
            <person name="Jiang Y."/>
            <person name="Adhikari A."/>
            <person name="Zheng C.-J."/>
            <person name="Schuster L."/>
            <person name="Cowan T.M."/>
            <person name="Smanski M.J."/>
            <person name="Chevrette M.G."/>
            <person name="De Carvalho L.P.S."/>
            <person name="Shen B."/>
        </authorList>
    </citation>
    <scope>NUCLEOTIDE SEQUENCE [LARGE SCALE GENOMIC DNA]</scope>
    <source>
        <strain evidence="2 3">NPDC000634</strain>
    </source>
</reference>
<evidence type="ECO:0000256" key="1">
    <source>
        <dbReference type="SAM" id="MobiDB-lite"/>
    </source>
</evidence>
<feature type="compositionally biased region" description="Basic and acidic residues" evidence="1">
    <location>
        <begin position="270"/>
        <end position="280"/>
    </location>
</feature>
<sequence length="427" mass="44981">MSQQGGRPTGREDDWWGQLYDDSTGDTGPTAAADSLDDRFASAAGTLGRTPGAARTGGTPPQDRPGKEAGDRTGHRAEDRLPPEDRTEDDLTPEGRIGDWLSPEEWTEDDLTPEDRIGDRLTPEDRIGDRLPPRDSTEDRVPPEDRPRRSAPQATVPAPRTAHPAAQPPDEPDAGPAAEEPDAPPVPRRPAADAPRPPGPAPDWWERAPWDPLSPKSAGPTTDPPALDPPEPATHGDTASRSEPYSEAAPRPETSPGTAPRPGTSPDPTSRPEQDTRADTPADTPRTAPDPDAPAPEPSAGPGSLFAVTGPPEPIDEIRVAPSAPDAEAVEGPGGGPEEGPDVPQAPPVTVAHVGSRPPTYDAEPTALPVVDPDELDDLTPDTVLDGARYGACTLRAVSIRGDSPRYRGEPRRDALLTARFGQGEQA</sequence>
<protein>
    <submittedName>
        <fullName evidence="2">Uncharacterized protein</fullName>
    </submittedName>
</protein>
<feature type="compositionally biased region" description="Pro residues" evidence="1">
    <location>
        <begin position="222"/>
        <end position="232"/>
    </location>
</feature>
<feature type="compositionally biased region" description="Basic and acidic residues" evidence="1">
    <location>
        <begin position="64"/>
        <end position="85"/>
    </location>
</feature>
<comment type="caution">
    <text evidence="2">The sequence shown here is derived from an EMBL/GenBank/DDBJ whole genome shotgun (WGS) entry which is preliminary data.</text>
</comment>
<organism evidence="2 3">
    <name type="scientific">Streptomyces carpinensis</name>
    <dbReference type="NCBI Taxonomy" id="66369"/>
    <lineage>
        <taxon>Bacteria</taxon>
        <taxon>Bacillati</taxon>
        <taxon>Actinomycetota</taxon>
        <taxon>Actinomycetes</taxon>
        <taxon>Kitasatosporales</taxon>
        <taxon>Streptomycetaceae</taxon>
        <taxon>Streptomyces</taxon>
    </lineage>
</organism>
<dbReference type="EMBL" id="JBEPCU010000371">
    <property type="protein sequence ID" value="MER6979453.1"/>
    <property type="molecule type" value="Genomic_DNA"/>
</dbReference>
<evidence type="ECO:0000313" key="3">
    <source>
        <dbReference type="Proteomes" id="UP001458415"/>
    </source>
</evidence>
<feature type="non-terminal residue" evidence="2">
    <location>
        <position position="427"/>
    </location>
</feature>
<gene>
    <name evidence="2" type="ORF">ABT317_21305</name>
</gene>
<evidence type="ECO:0000313" key="2">
    <source>
        <dbReference type="EMBL" id="MER6979453.1"/>
    </source>
</evidence>
<name>A0ABV1W5H9_9ACTN</name>
<feature type="compositionally biased region" description="Low complexity" evidence="1">
    <location>
        <begin position="43"/>
        <end position="61"/>
    </location>
</feature>